<dbReference type="OMA" id="FWTRREN"/>
<dbReference type="eggNOG" id="ENOG502RRZT">
    <property type="taxonomic scope" value="Eukaryota"/>
</dbReference>
<sequence>MFEGNSYSLMSRLDSTKKAGFISNSQLELPQYNLHNNVSEEDFYKYANVENELEVPDPIYRSVSRESNGQLDIPLKQFESRSSFSYSDNSIRDDEKKYKRSSLIFLGISIVSAILILAFESYMYAIINIHKQKMDRPAKYVEISIYLSFFIFAAIYQVLLTVIGLKSKNMLLLTMLCGFYACMLIYTGIQYSEISETVGLVLERGWKRATQAMNIATIAVIGVTLVLQAYMIFVVLKKNVKWFRYKKIGADLKIKKMYTTFQIHRSLLIFNFFFFLGFTVQFIVIMINEKSSVEFILTVCVLPLTLIILFLSDVAATRESKILITVSIITYVGGCVYVLFKTIRLFTKYSSAYQIAIRPGDYFPGRSSLVTFGVITLVLLFATIAIEIILFKNYGRGLLPIVNKSYRWLPGYSRNIHNDNYMVHKNGVDLDTTEKNLGTEYNGISSQDLASNDDGSLLID</sequence>
<dbReference type="AlphaFoldDB" id="Q6BHI2"/>
<dbReference type="PANTHER" id="PTHR34391:SF1">
    <property type="entry name" value="UPF0658 GOLGI APPARATUS MEMBRANE PROTEIN C1952.10C-RELATED"/>
    <property type="match status" value="1"/>
</dbReference>
<dbReference type="GeneID" id="2905278"/>
<dbReference type="KEGG" id="dha:DEHA2G18370g"/>
<organism evidence="1 2">
    <name type="scientific">Debaryomyces hansenii (strain ATCC 36239 / CBS 767 / BCRC 21394 / JCM 1990 / NBRC 0083 / IGC 2968)</name>
    <name type="common">Yeast</name>
    <name type="synonym">Torulaspora hansenii</name>
    <dbReference type="NCBI Taxonomy" id="284592"/>
    <lineage>
        <taxon>Eukaryota</taxon>
        <taxon>Fungi</taxon>
        <taxon>Dikarya</taxon>
        <taxon>Ascomycota</taxon>
        <taxon>Saccharomycotina</taxon>
        <taxon>Pichiomycetes</taxon>
        <taxon>Debaryomycetaceae</taxon>
        <taxon>Debaryomyces</taxon>
    </lineage>
</organism>
<dbReference type="EMBL" id="CR382139">
    <property type="protein sequence ID" value="CAG90845.2"/>
    <property type="molecule type" value="Genomic_DNA"/>
</dbReference>
<dbReference type="PANTHER" id="PTHR34391">
    <property type="entry name" value="UPF0658 GOLGI APPARATUS MEMBRANE PROTEIN C1952.10C-RELATED"/>
    <property type="match status" value="1"/>
</dbReference>
<dbReference type="GO" id="GO:0005794">
    <property type="term" value="C:Golgi apparatus"/>
    <property type="evidence" value="ECO:0007669"/>
    <property type="project" value="TreeGrafter"/>
</dbReference>
<evidence type="ECO:0000313" key="2">
    <source>
        <dbReference type="Proteomes" id="UP000000599"/>
    </source>
</evidence>
<name>Q6BHI2_DEBHA</name>
<gene>
    <name evidence="1" type="ordered locus">DEHA2G18370g</name>
</gene>
<protein>
    <submittedName>
        <fullName evidence="1">DEHA2G18370p</fullName>
    </submittedName>
</protein>
<accession>Q6BHI2</accession>
<dbReference type="InParanoid" id="Q6BHI2"/>
<dbReference type="InterPro" id="IPR040410">
    <property type="entry name" value="UPF0658_Golgi"/>
</dbReference>
<reference evidence="1 2" key="1">
    <citation type="journal article" date="2004" name="Nature">
        <title>Genome evolution in yeasts.</title>
        <authorList>
            <consortium name="Genolevures"/>
            <person name="Dujon B."/>
            <person name="Sherman D."/>
            <person name="Fischer G."/>
            <person name="Durrens P."/>
            <person name="Casaregola S."/>
            <person name="Lafontaine I."/>
            <person name="de Montigny J."/>
            <person name="Marck C."/>
            <person name="Neuveglise C."/>
            <person name="Talla E."/>
            <person name="Goffard N."/>
            <person name="Frangeul L."/>
            <person name="Aigle M."/>
            <person name="Anthouard V."/>
            <person name="Babour A."/>
            <person name="Barbe V."/>
            <person name="Barnay S."/>
            <person name="Blanchin S."/>
            <person name="Beckerich J.M."/>
            <person name="Beyne E."/>
            <person name="Bleykasten C."/>
            <person name="Boisrame A."/>
            <person name="Boyer J."/>
            <person name="Cattolico L."/>
            <person name="Confanioleri F."/>
            <person name="de Daruvar A."/>
            <person name="Despons L."/>
            <person name="Fabre E."/>
            <person name="Fairhead C."/>
            <person name="Ferry-Dumazet H."/>
            <person name="Groppi A."/>
            <person name="Hantraye F."/>
            <person name="Hennequin C."/>
            <person name="Jauniaux N."/>
            <person name="Joyet P."/>
            <person name="Kachouri R."/>
            <person name="Kerrest A."/>
            <person name="Koszul R."/>
            <person name="Lemaire M."/>
            <person name="Lesur I."/>
            <person name="Ma L."/>
            <person name="Muller H."/>
            <person name="Nicaud J.M."/>
            <person name="Nikolski M."/>
            <person name="Oztas S."/>
            <person name="Ozier-Kalogeropoulos O."/>
            <person name="Pellenz S."/>
            <person name="Potier S."/>
            <person name="Richard G.F."/>
            <person name="Straub M.L."/>
            <person name="Suleau A."/>
            <person name="Swennene D."/>
            <person name="Tekaia F."/>
            <person name="Wesolowski-Louvel M."/>
            <person name="Westhof E."/>
            <person name="Wirth B."/>
            <person name="Zeniou-Meyer M."/>
            <person name="Zivanovic I."/>
            <person name="Bolotin-Fukuhara M."/>
            <person name="Thierry A."/>
            <person name="Bouchier C."/>
            <person name="Caudron B."/>
            <person name="Scarpelli C."/>
            <person name="Gaillardin C."/>
            <person name="Weissenbach J."/>
            <person name="Wincker P."/>
            <person name="Souciet J.L."/>
        </authorList>
    </citation>
    <scope>NUCLEOTIDE SEQUENCE [LARGE SCALE GENOMIC DNA]</scope>
    <source>
        <strain evidence="2">ATCC 36239 / CBS 767 / BCRC 21394 / JCM 1990 / NBRC 0083 / IGC 2968</strain>
    </source>
</reference>
<evidence type="ECO:0000313" key="1">
    <source>
        <dbReference type="EMBL" id="CAG90845.2"/>
    </source>
</evidence>
<dbReference type="OrthoDB" id="2448307at2759"/>
<keyword evidence="2" id="KW-1185">Reference proteome</keyword>
<dbReference type="VEuPathDB" id="FungiDB:DEHA2G18370g"/>
<dbReference type="RefSeq" id="XP_462339.2">
    <property type="nucleotide sequence ID" value="XM_462339.2"/>
</dbReference>
<proteinExistence type="predicted"/>
<dbReference type="HOGENOM" id="CLU_029564_4_0_1"/>
<dbReference type="Proteomes" id="UP000000599">
    <property type="component" value="Chromosome G"/>
</dbReference>